<evidence type="ECO:0000313" key="2">
    <source>
        <dbReference type="EMBL" id="KAF7838973.1"/>
    </source>
</evidence>
<keyword evidence="3" id="KW-1185">Reference proteome</keyword>
<feature type="region of interest" description="Disordered" evidence="1">
    <location>
        <begin position="45"/>
        <end position="76"/>
    </location>
</feature>
<sequence>MDGTKQTLNPIFPLGQFCSSSPHFPLFSIKSAMVASLPSSPLSNIEQASLTEQATPEQRSTPQKSHPHRPRLEKLSDLQCQPKSQLKFITKAWLQITKQYNSLALLHFLKSN</sequence>
<proteinExistence type="predicted"/>
<dbReference type="OrthoDB" id="10009520at2759"/>
<organism evidence="2 3">
    <name type="scientific">Senna tora</name>
    <dbReference type="NCBI Taxonomy" id="362788"/>
    <lineage>
        <taxon>Eukaryota</taxon>
        <taxon>Viridiplantae</taxon>
        <taxon>Streptophyta</taxon>
        <taxon>Embryophyta</taxon>
        <taxon>Tracheophyta</taxon>
        <taxon>Spermatophyta</taxon>
        <taxon>Magnoliopsida</taxon>
        <taxon>eudicotyledons</taxon>
        <taxon>Gunneridae</taxon>
        <taxon>Pentapetalae</taxon>
        <taxon>rosids</taxon>
        <taxon>fabids</taxon>
        <taxon>Fabales</taxon>
        <taxon>Fabaceae</taxon>
        <taxon>Caesalpinioideae</taxon>
        <taxon>Cassia clade</taxon>
        <taxon>Senna</taxon>
    </lineage>
</organism>
<dbReference type="AlphaFoldDB" id="A0A834X5E5"/>
<evidence type="ECO:0000313" key="3">
    <source>
        <dbReference type="Proteomes" id="UP000634136"/>
    </source>
</evidence>
<accession>A0A834X5E5</accession>
<comment type="caution">
    <text evidence="2">The sequence shown here is derived from an EMBL/GenBank/DDBJ whole genome shotgun (WGS) entry which is preliminary data.</text>
</comment>
<dbReference type="Proteomes" id="UP000634136">
    <property type="component" value="Unassembled WGS sequence"/>
</dbReference>
<feature type="compositionally biased region" description="Polar residues" evidence="1">
    <location>
        <begin position="45"/>
        <end position="64"/>
    </location>
</feature>
<dbReference type="EMBL" id="JAAIUW010000003">
    <property type="protein sequence ID" value="KAF7838973.1"/>
    <property type="molecule type" value="Genomic_DNA"/>
</dbReference>
<reference evidence="2" key="1">
    <citation type="submission" date="2020-09" db="EMBL/GenBank/DDBJ databases">
        <title>Genome-Enabled Discovery of Anthraquinone Biosynthesis in Senna tora.</title>
        <authorList>
            <person name="Kang S.-H."/>
            <person name="Pandey R.P."/>
            <person name="Lee C.-M."/>
            <person name="Sim J.-S."/>
            <person name="Jeong J.-T."/>
            <person name="Choi B.-S."/>
            <person name="Jung M."/>
            <person name="Ginzburg D."/>
            <person name="Zhao K."/>
            <person name="Won S.Y."/>
            <person name="Oh T.-J."/>
            <person name="Yu Y."/>
            <person name="Kim N.-H."/>
            <person name="Lee O.R."/>
            <person name="Lee T.-H."/>
            <person name="Bashyal P."/>
            <person name="Kim T.-S."/>
            <person name="Lee W.-H."/>
            <person name="Kawkins C."/>
            <person name="Kim C.-K."/>
            <person name="Kim J.S."/>
            <person name="Ahn B.O."/>
            <person name="Rhee S.Y."/>
            <person name="Sohng J.K."/>
        </authorList>
    </citation>
    <scope>NUCLEOTIDE SEQUENCE</scope>
    <source>
        <tissue evidence="2">Leaf</tissue>
    </source>
</reference>
<name>A0A834X5E5_9FABA</name>
<protein>
    <submittedName>
        <fullName evidence="2">Putative E3 ubiquitin-protein ligase ARI8</fullName>
    </submittedName>
</protein>
<gene>
    <name evidence="2" type="ORF">G2W53_007455</name>
</gene>
<evidence type="ECO:0000256" key="1">
    <source>
        <dbReference type="SAM" id="MobiDB-lite"/>
    </source>
</evidence>